<reference evidence="1 2" key="1">
    <citation type="submission" date="2024-06" db="EMBL/GenBank/DDBJ databases">
        <title>Pontibacter populi HYL7-15.</title>
        <authorList>
            <person name="Kim M.K."/>
        </authorList>
    </citation>
    <scope>NUCLEOTIDE SEQUENCE [LARGE SCALE GENOMIC DNA]</scope>
    <source>
        <strain evidence="1 2">HYL7-15</strain>
    </source>
</reference>
<proteinExistence type="predicted"/>
<protein>
    <recommendedName>
        <fullName evidence="3">STAS/SEC14 domain-containing protein</fullName>
    </recommendedName>
</protein>
<name>A0ABV1RXD6_9BACT</name>
<comment type="caution">
    <text evidence="1">The sequence shown here is derived from an EMBL/GenBank/DDBJ whole genome shotgun (WGS) entry which is preliminary data.</text>
</comment>
<evidence type="ECO:0008006" key="3">
    <source>
        <dbReference type="Google" id="ProtNLM"/>
    </source>
</evidence>
<dbReference type="Proteomes" id="UP001476807">
    <property type="component" value="Unassembled WGS sequence"/>
</dbReference>
<dbReference type="RefSeq" id="WP_350413657.1">
    <property type="nucleotide sequence ID" value="NZ_JBEOKT010000018.1"/>
</dbReference>
<evidence type="ECO:0000313" key="1">
    <source>
        <dbReference type="EMBL" id="MER2999079.1"/>
    </source>
</evidence>
<sequence>MVLYNGLIKLEYNPATDILETSMPDASHFTLPEVRLCLDVIISHIRNYHISKALFDSRHTQLDMGENEDEYKAMAAQFGKELMGTHIRKIARLSLTDKNREEQGKKLQQTTKQAIDIRTFYDYSEAIQWLEKE</sequence>
<keyword evidence="2" id="KW-1185">Reference proteome</keyword>
<organism evidence="1 2">
    <name type="scientific">Pontibacter populi</name>
    <dbReference type="NCBI Taxonomy" id="890055"/>
    <lineage>
        <taxon>Bacteria</taxon>
        <taxon>Pseudomonadati</taxon>
        <taxon>Bacteroidota</taxon>
        <taxon>Cytophagia</taxon>
        <taxon>Cytophagales</taxon>
        <taxon>Hymenobacteraceae</taxon>
        <taxon>Pontibacter</taxon>
    </lineage>
</organism>
<dbReference type="EMBL" id="JBEOKT010000018">
    <property type="protein sequence ID" value="MER2999079.1"/>
    <property type="molecule type" value="Genomic_DNA"/>
</dbReference>
<gene>
    <name evidence="1" type="ORF">ABS362_16120</name>
</gene>
<evidence type="ECO:0000313" key="2">
    <source>
        <dbReference type="Proteomes" id="UP001476807"/>
    </source>
</evidence>
<accession>A0ABV1RXD6</accession>